<evidence type="ECO:0000313" key="3">
    <source>
        <dbReference type="EnsemblPlants" id="AES61952"/>
    </source>
</evidence>
<keyword evidence="1 2" id="KW-0812">Transmembrane</keyword>
<feature type="transmembrane region" description="Helical" evidence="1">
    <location>
        <begin position="28"/>
        <end position="59"/>
    </location>
</feature>
<reference evidence="2 4" key="2">
    <citation type="journal article" date="2014" name="BMC Genomics">
        <title>An improved genome release (version Mt4.0) for the model legume Medicago truncatula.</title>
        <authorList>
            <person name="Tang H."/>
            <person name="Krishnakumar V."/>
            <person name="Bidwell S."/>
            <person name="Rosen B."/>
            <person name="Chan A."/>
            <person name="Zhou S."/>
            <person name="Gentzbittel L."/>
            <person name="Childs K.L."/>
            <person name="Yandell M."/>
            <person name="Gundlach H."/>
            <person name="Mayer K.F."/>
            <person name="Schwartz D.C."/>
            <person name="Town C.D."/>
        </authorList>
    </citation>
    <scope>GENOME REANNOTATION</scope>
    <source>
        <strain evidence="3 4">cv. Jemalong A17</strain>
    </source>
</reference>
<dbReference type="EnsemblPlants" id="AES61952">
    <property type="protein sequence ID" value="AES61952"/>
    <property type="gene ID" value="MTR_1g091420"/>
</dbReference>
<dbReference type="Proteomes" id="UP000002051">
    <property type="component" value="Unassembled WGS sequence"/>
</dbReference>
<protein>
    <submittedName>
        <fullName evidence="2">Transmembrane protein, putative</fullName>
    </submittedName>
</protein>
<name>G7I439_MEDTR</name>
<evidence type="ECO:0000313" key="4">
    <source>
        <dbReference type="Proteomes" id="UP000002051"/>
    </source>
</evidence>
<reference evidence="2 4" key="1">
    <citation type="journal article" date="2011" name="Nature">
        <title>The Medicago genome provides insight into the evolution of rhizobial symbioses.</title>
        <authorList>
            <person name="Young N.D."/>
            <person name="Debelle F."/>
            <person name="Oldroyd G.E."/>
            <person name="Geurts R."/>
            <person name="Cannon S.B."/>
            <person name="Udvardi M.K."/>
            <person name="Benedito V.A."/>
            <person name="Mayer K.F."/>
            <person name="Gouzy J."/>
            <person name="Schoof H."/>
            <person name="Van de Peer Y."/>
            <person name="Proost S."/>
            <person name="Cook D.R."/>
            <person name="Meyers B.C."/>
            <person name="Spannagl M."/>
            <person name="Cheung F."/>
            <person name="De Mita S."/>
            <person name="Krishnakumar V."/>
            <person name="Gundlach H."/>
            <person name="Zhou S."/>
            <person name="Mudge J."/>
            <person name="Bharti A.K."/>
            <person name="Murray J.D."/>
            <person name="Naoumkina M.A."/>
            <person name="Rosen B."/>
            <person name="Silverstein K.A."/>
            <person name="Tang H."/>
            <person name="Rombauts S."/>
            <person name="Zhao P.X."/>
            <person name="Zhou P."/>
            <person name="Barbe V."/>
            <person name="Bardou P."/>
            <person name="Bechner M."/>
            <person name="Bellec A."/>
            <person name="Berger A."/>
            <person name="Berges H."/>
            <person name="Bidwell S."/>
            <person name="Bisseling T."/>
            <person name="Choisne N."/>
            <person name="Couloux A."/>
            <person name="Denny R."/>
            <person name="Deshpande S."/>
            <person name="Dai X."/>
            <person name="Doyle J.J."/>
            <person name="Dudez A.M."/>
            <person name="Farmer A.D."/>
            <person name="Fouteau S."/>
            <person name="Franken C."/>
            <person name="Gibelin C."/>
            <person name="Gish J."/>
            <person name="Goldstein S."/>
            <person name="Gonzalez A.J."/>
            <person name="Green P.J."/>
            <person name="Hallab A."/>
            <person name="Hartog M."/>
            <person name="Hua A."/>
            <person name="Humphray S.J."/>
            <person name="Jeong D.H."/>
            <person name="Jing Y."/>
            <person name="Jocker A."/>
            <person name="Kenton S.M."/>
            <person name="Kim D.J."/>
            <person name="Klee K."/>
            <person name="Lai H."/>
            <person name="Lang C."/>
            <person name="Lin S."/>
            <person name="Macmil S.L."/>
            <person name="Magdelenat G."/>
            <person name="Matthews L."/>
            <person name="McCorrison J."/>
            <person name="Monaghan E.L."/>
            <person name="Mun J.H."/>
            <person name="Najar F.Z."/>
            <person name="Nicholson C."/>
            <person name="Noirot C."/>
            <person name="O'Bleness M."/>
            <person name="Paule C.R."/>
            <person name="Poulain J."/>
            <person name="Prion F."/>
            <person name="Qin B."/>
            <person name="Qu C."/>
            <person name="Retzel E.F."/>
            <person name="Riddle C."/>
            <person name="Sallet E."/>
            <person name="Samain S."/>
            <person name="Samson N."/>
            <person name="Sanders I."/>
            <person name="Saurat O."/>
            <person name="Scarpelli C."/>
            <person name="Schiex T."/>
            <person name="Segurens B."/>
            <person name="Severin A.J."/>
            <person name="Sherrier D.J."/>
            <person name="Shi R."/>
            <person name="Sims S."/>
            <person name="Singer S.R."/>
            <person name="Sinharoy S."/>
            <person name="Sterck L."/>
            <person name="Viollet A."/>
            <person name="Wang B.B."/>
            <person name="Wang K."/>
            <person name="Wang M."/>
            <person name="Wang X."/>
            <person name="Warfsmann J."/>
            <person name="Weissenbach J."/>
            <person name="White D.D."/>
            <person name="White J.D."/>
            <person name="Wiley G.B."/>
            <person name="Wincker P."/>
            <person name="Xing Y."/>
            <person name="Yang L."/>
            <person name="Yao Z."/>
            <person name="Ying F."/>
            <person name="Zhai J."/>
            <person name="Zhou L."/>
            <person name="Zuber A."/>
            <person name="Denarie J."/>
            <person name="Dixon R.A."/>
            <person name="May G.D."/>
            <person name="Schwartz D.C."/>
            <person name="Rogers J."/>
            <person name="Quetier F."/>
            <person name="Town C.D."/>
            <person name="Roe B.A."/>
        </authorList>
    </citation>
    <scope>NUCLEOTIDE SEQUENCE [LARGE SCALE GENOMIC DNA]</scope>
    <source>
        <strain evidence="2">A17</strain>
        <strain evidence="3 4">cv. Jemalong A17</strain>
    </source>
</reference>
<proteinExistence type="predicted"/>
<dbReference type="AlphaFoldDB" id="G7I439"/>
<keyword evidence="4" id="KW-1185">Reference proteome</keyword>
<accession>G7I439</accession>
<keyword evidence="1" id="KW-0472">Membrane</keyword>
<reference evidence="3" key="3">
    <citation type="submission" date="2015-04" db="UniProtKB">
        <authorList>
            <consortium name="EnsemblPlants"/>
        </authorList>
    </citation>
    <scope>IDENTIFICATION</scope>
    <source>
        <strain evidence="3">cv. Jemalong A17</strain>
    </source>
</reference>
<evidence type="ECO:0000256" key="1">
    <source>
        <dbReference type="SAM" id="Phobius"/>
    </source>
</evidence>
<organism evidence="2 4">
    <name type="scientific">Medicago truncatula</name>
    <name type="common">Barrel medic</name>
    <name type="synonym">Medicago tribuloides</name>
    <dbReference type="NCBI Taxonomy" id="3880"/>
    <lineage>
        <taxon>Eukaryota</taxon>
        <taxon>Viridiplantae</taxon>
        <taxon>Streptophyta</taxon>
        <taxon>Embryophyta</taxon>
        <taxon>Tracheophyta</taxon>
        <taxon>Spermatophyta</taxon>
        <taxon>Magnoliopsida</taxon>
        <taxon>eudicotyledons</taxon>
        <taxon>Gunneridae</taxon>
        <taxon>Pentapetalae</taxon>
        <taxon>rosids</taxon>
        <taxon>fabids</taxon>
        <taxon>Fabales</taxon>
        <taxon>Fabaceae</taxon>
        <taxon>Papilionoideae</taxon>
        <taxon>50 kb inversion clade</taxon>
        <taxon>NPAAA clade</taxon>
        <taxon>Hologalegina</taxon>
        <taxon>IRL clade</taxon>
        <taxon>Trifolieae</taxon>
        <taxon>Medicago</taxon>
    </lineage>
</organism>
<sequence>MKTINRTGSKKLGESLLLRHRHRRCKEAWRIVLCYVVAVMAILVSSVVVVYISTAIYAFTH</sequence>
<dbReference type="EMBL" id="CM001217">
    <property type="protein sequence ID" value="AES61952.1"/>
    <property type="molecule type" value="Genomic_DNA"/>
</dbReference>
<evidence type="ECO:0000313" key="2">
    <source>
        <dbReference type="EMBL" id="AES61952.1"/>
    </source>
</evidence>
<gene>
    <name evidence="2" type="ordered locus">MTR_1g091420</name>
</gene>
<dbReference type="PaxDb" id="3880-AES61952"/>
<dbReference type="HOGENOM" id="CLU_2926031_0_0_1"/>
<keyword evidence="1" id="KW-1133">Transmembrane helix</keyword>